<dbReference type="OrthoDB" id="5427664at2759"/>
<proteinExistence type="predicted"/>
<dbReference type="EMBL" id="JAPEUV010000045">
    <property type="protein sequence ID" value="KAJ4336773.1"/>
    <property type="molecule type" value="Genomic_DNA"/>
</dbReference>
<sequence length="523" mass="58891">MALSMASGITTSLLLETTLLRMGRDRLSWPAAAKTAAGMSMISMVTMEAAENAVDFHLTGGPGVLYAYIISAILAILAIVYGYLSDSLPESYLNETDRTVIDSFQSCLPSENNAIRIRAVYHRIKSLVLFGRPSKPHRKLTRRQREEVVKRFILTLSDQQLATGLAILIAAVANQCTLTVWEFQLAFSLAWFSSTTHLATLDVLREYFLSHGAVRNWRVFGMIALLVLLMYSLIMAMASVDTTIPIQCTFQFFGERGLNQAVPLDIFDILSAGLTLVLLTWQYLVRIHWSYKNDDGRATSFERMMFRLRTYRHQVQDSTDLAQADEIAKESVAAIRHEGHARSLNSSTVPLRADSRHAYDSIELHDIEPLDPNYGGEDYKILIPSLQRFFYLETKVVKEKTAALQTEIVNGENKKSLLRVKAHLVYSYHLLAAQEHALRVTTLTSLIEYTACSLVSAALGILVYIEGSKKWTTIVSFVLFALALVYKAFDYVAYVRESWFQVSEADYKRLMGEAKAEHATTEY</sequence>
<dbReference type="Proteomes" id="UP001140562">
    <property type="component" value="Unassembled WGS sequence"/>
</dbReference>
<dbReference type="InterPro" id="IPR025509">
    <property type="entry name" value="DUF4396"/>
</dbReference>
<protein>
    <recommendedName>
        <fullName evidence="2">DUF4396 domain-containing protein</fullName>
    </recommendedName>
</protein>
<dbReference type="Pfam" id="PF14342">
    <property type="entry name" value="DUF4396"/>
    <property type="match status" value="1"/>
</dbReference>
<dbReference type="InterPro" id="IPR053018">
    <property type="entry name" value="Elsinochrome_Biosynth-Asso"/>
</dbReference>
<evidence type="ECO:0000313" key="3">
    <source>
        <dbReference type="EMBL" id="KAJ4336773.1"/>
    </source>
</evidence>
<evidence type="ECO:0000259" key="2">
    <source>
        <dbReference type="Pfam" id="PF14342"/>
    </source>
</evidence>
<feature type="transmembrane region" description="Helical" evidence="1">
    <location>
        <begin position="65"/>
        <end position="84"/>
    </location>
</feature>
<feature type="transmembrane region" description="Helical" evidence="1">
    <location>
        <begin position="446"/>
        <end position="465"/>
    </location>
</feature>
<comment type="caution">
    <text evidence="3">The sequence shown here is derived from an EMBL/GenBank/DDBJ whole genome shotgun (WGS) entry which is preliminary data.</text>
</comment>
<dbReference type="PANTHER" id="PTHR37577">
    <property type="entry name" value="INTEGRAL MEMBRANE PROTEIN"/>
    <property type="match status" value="1"/>
</dbReference>
<organism evidence="3 4">
    <name type="scientific">Didymella glomerata</name>
    <dbReference type="NCBI Taxonomy" id="749621"/>
    <lineage>
        <taxon>Eukaryota</taxon>
        <taxon>Fungi</taxon>
        <taxon>Dikarya</taxon>
        <taxon>Ascomycota</taxon>
        <taxon>Pezizomycotina</taxon>
        <taxon>Dothideomycetes</taxon>
        <taxon>Pleosporomycetidae</taxon>
        <taxon>Pleosporales</taxon>
        <taxon>Pleosporineae</taxon>
        <taxon>Didymellaceae</taxon>
        <taxon>Didymella</taxon>
    </lineage>
</organism>
<feature type="transmembrane region" description="Helical" evidence="1">
    <location>
        <begin position="471"/>
        <end position="489"/>
    </location>
</feature>
<dbReference type="PANTHER" id="PTHR37577:SF1">
    <property type="entry name" value="INTEGRAL MEMBRANE PROTEIN"/>
    <property type="match status" value="1"/>
</dbReference>
<evidence type="ECO:0000256" key="1">
    <source>
        <dbReference type="SAM" id="Phobius"/>
    </source>
</evidence>
<dbReference type="AlphaFoldDB" id="A0A9W8WZY2"/>
<feature type="transmembrane region" description="Helical" evidence="1">
    <location>
        <begin position="266"/>
        <end position="285"/>
    </location>
</feature>
<keyword evidence="1" id="KW-0472">Membrane</keyword>
<feature type="domain" description="DUF4396" evidence="2">
    <location>
        <begin position="1"/>
        <end position="64"/>
    </location>
</feature>
<keyword evidence="1" id="KW-1133">Transmembrane helix</keyword>
<accession>A0A9W8WZY2</accession>
<feature type="transmembrane region" description="Helical" evidence="1">
    <location>
        <begin position="216"/>
        <end position="234"/>
    </location>
</feature>
<gene>
    <name evidence="3" type="ORF">N0V87_005165</name>
</gene>
<keyword evidence="4" id="KW-1185">Reference proteome</keyword>
<keyword evidence="1" id="KW-0812">Transmembrane</keyword>
<name>A0A9W8WZY2_9PLEO</name>
<reference evidence="3" key="1">
    <citation type="submission" date="2022-10" db="EMBL/GenBank/DDBJ databases">
        <title>Tapping the CABI collections for fungal endophytes: first genome assemblies for Collariella, Neodidymelliopsis, Ascochyta clinopodiicola, Didymella pomorum, Didymosphaeria variabile, Neocosmospora piperis and Neocucurbitaria cava.</title>
        <authorList>
            <person name="Hill R."/>
        </authorList>
    </citation>
    <scope>NUCLEOTIDE SEQUENCE</scope>
    <source>
        <strain evidence="3">IMI 360193</strain>
    </source>
</reference>
<evidence type="ECO:0000313" key="4">
    <source>
        <dbReference type="Proteomes" id="UP001140562"/>
    </source>
</evidence>